<name>A0A197K9P8_9FUNG</name>
<dbReference type="OrthoDB" id="434723at2759"/>
<feature type="compositionally biased region" description="Low complexity" evidence="2">
    <location>
        <begin position="96"/>
        <end position="113"/>
    </location>
</feature>
<feature type="compositionally biased region" description="Polar residues" evidence="2">
    <location>
        <begin position="114"/>
        <end position="128"/>
    </location>
</feature>
<dbReference type="PANTHER" id="PTHR28309:SF1">
    <property type="entry name" value="REQUIRED FOR EXCISION 1-B DOMAIN-CONTAINING PROTEIN"/>
    <property type="match status" value="1"/>
</dbReference>
<dbReference type="Pfam" id="PF14966">
    <property type="entry name" value="DNA_repr_REX1B"/>
    <property type="match status" value="1"/>
</dbReference>
<keyword evidence="1" id="KW-0175">Coiled coil</keyword>
<dbReference type="AlphaFoldDB" id="A0A197K9P8"/>
<feature type="coiled-coil region" evidence="1">
    <location>
        <begin position="229"/>
        <end position="260"/>
    </location>
</feature>
<proteinExistence type="predicted"/>
<sequence>MVNATSTANGINLDQETRSKEIVASLRGFLKHQTERVSLYKEFNDAFKEYVAKRMTQEEYATICRIVTEGFVELSIEILALEAHLGGPAHASTINSLAPPTTATATNGPSASSEQSPANISSRRNYSLDSPEHAQMIREVQLLEKQKLALTVQGQKWVLEKEAQEAQDIKDQEAELQADRVVGNDEEEGEGAGRIESEVQTTAVHDPEGQTPPQGASAAVANGSVKLTVEDWQAKVDENRDSLNEIVEEINDKLADIQEAIAVLVL</sequence>
<feature type="region of interest" description="Disordered" evidence="2">
    <location>
        <begin position="184"/>
        <end position="217"/>
    </location>
</feature>
<feature type="region of interest" description="Disordered" evidence="2">
    <location>
        <begin position="96"/>
        <end position="128"/>
    </location>
</feature>
<dbReference type="Proteomes" id="UP000078512">
    <property type="component" value="Unassembled WGS sequence"/>
</dbReference>
<dbReference type="PANTHER" id="PTHR28309">
    <property type="entry name" value="REQUIRED FOR EXCISION 1-B DOMAIN-CONTAINING PROTEIN"/>
    <property type="match status" value="1"/>
</dbReference>
<evidence type="ECO:0000256" key="1">
    <source>
        <dbReference type="SAM" id="Coils"/>
    </source>
</evidence>
<evidence type="ECO:0000313" key="3">
    <source>
        <dbReference type="EMBL" id="OAQ33124.1"/>
    </source>
</evidence>
<reference evidence="3 4" key="1">
    <citation type="submission" date="2016-05" db="EMBL/GenBank/DDBJ databases">
        <title>Genome sequencing reveals origins of a unique bacterial endosymbiosis in the earliest lineages of terrestrial Fungi.</title>
        <authorList>
            <consortium name="DOE Joint Genome Institute"/>
            <person name="Uehling J."/>
            <person name="Gryganskyi A."/>
            <person name="Hameed K."/>
            <person name="Tschaplinski T."/>
            <person name="Misztal P."/>
            <person name="Wu S."/>
            <person name="Desiro A."/>
            <person name="Vande Pol N."/>
            <person name="Du Z.-Y."/>
            <person name="Zienkiewicz A."/>
            <person name="Zienkiewicz K."/>
            <person name="Morin E."/>
            <person name="Tisserant E."/>
            <person name="Splivallo R."/>
            <person name="Hainaut M."/>
            <person name="Henrissat B."/>
            <person name="Ohm R."/>
            <person name="Kuo A."/>
            <person name="Yan J."/>
            <person name="Lipzen A."/>
            <person name="Nolan M."/>
            <person name="Labutti K."/>
            <person name="Barry K."/>
            <person name="Goldstein A."/>
            <person name="Labbe J."/>
            <person name="Schadt C."/>
            <person name="Tuskan G."/>
            <person name="Grigoriev I."/>
            <person name="Martin F."/>
            <person name="Vilgalys R."/>
            <person name="Bonito G."/>
        </authorList>
    </citation>
    <scope>NUCLEOTIDE SEQUENCE [LARGE SCALE GENOMIC DNA]</scope>
    <source>
        <strain evidence="3 4">AG-77</strain>
    </source>
</reference>
<keyword evidence="4" id="KW-1185">Reference proteome</keyword>
<evidence type="ECO:0000313" key="4">
    <source>
        <dbReference type="Proteomes" id="UP000078512"/>
    </source>
</evidence>
<protein>
    <submittedName>
        <fullName evidence="3">Uncharacterized protein</fullName>
    </submittedName>
</protein>
<evidence type="ECO:0000256" key="2">
    <source>
        <dbReference type="SAM" id="MobiDB-lite"/>
    </source>
</evidence>
<dbReference type="InterPro" id="IPR039491">
    <property type="entry name" value="REX1-B"/>
</dbReference>
<organism evidence="3 4">
    <name type="scientific">Linnemannia elongata AG-77</name>
    <dbReference type="NCBI Taxonomy" id="1314771"/>
    <lineage>
        <taxon>Eukaryota</taxon>
        <taxon>Fungi</taxon>
        <taxon>Fungi incertae sedis</taxon>
        <taxon>Mucoromycota</taxon>
        <taxon>Mortierellomycotina</taxon>
        <taxon>Mortierellomycetes</taxon>
        <taxon>Mortierellales</taxon>
        <taxon>Mortierellaceae</taxon>
        <taxon>Linnemannia</taxon>
    </lineage>
</organism>
<accession>A0A197K9P8</accession>
<dbReference type="EMBL" id="KV442022">
    <property type="protein sequence ID" value="OAQ33124.1"/>
    <property type="molecule type" value="Genomic_DNA"/>
</dbReference>
<gene>
    <name evidence="3" type="ORF">K457DRAFT_134742</name>
</gene>